<sequence>MEEDDPGILKYKTNNGIINGAAVDLGVASVDIDASDWKLNTSPQISVGGYHVGLNGSFGFNTDTGWLPMPEINLSVNGGTEQHDTAVGLKVSTDIWNGMIGVYGVDSTISKDSKGNTTVNSVEMGAQTLNGLEVVAAAAVFAAGPVALPVLALA</sequence>
<protein>
    <submittedName>
        <fullName evidence="1">Uncharacterized protein</fullName>
    </submittedName>
</protein>
<dbReference type="RefSeq" id="WP_255297054.1">
    <property type="nucleotide sequence ID" value="NZ_CDMW01000001.1"/>
</dbReference>
<proteinExistence type="predicted"/>
<evidence type="ECO:0000313" key="1">
    <source>
        <dbReference type="EMBL" id="CEL91194.1"/>
    </source>
</evidence>
<dbReference type="EMBL" id="CDMW01000001">
    <property type="protein sequence ID" value="CEL91194.1"/>
    <property type="molecule type" value="Genomic_DNA"/>
</dbReference>
<organism evidence="1 2">
    <name type="scientific">Streptococcus sanguinis</name>
    <dbReference type="NCBI Taxonomy" id="1305"/>
    <lineage>
        <taxon>Bacteria</taxon>
        <taxon>Bacillati</taxon>
        <taxon>Bacillota</taxon>
        <taxon>Bacilli</taxon>
        <taxon>Lactobacillales</taxon>
        <taxon>Streptococcaceae</taxon>
        <taxon>Streptococcus</taxon>
    </lineage>
</organism>
<name>A0A0B7GT99_STRSA</name>
<accession>A0A0B7GT99</accession>
<gene>
    <name evidence="1" type="ORF">SSV_1918</name>
</gene>
<dbReference type="AlphaFoldDB" id="A0A0B7GT99"/>
<reference evidence="1 2" key="1">
    <citation type="submission" date="2015-01" db="EMBL/GenBank/DDBJ databases">
        <authorList>
            <person name="Pelicic Vladimir"/>
        </authorList>
    </citation>
    <scope>NUCLEOTIDE SEQUENCE [LARGE SCALE GENOMIC DNA]</scope>
    <source>
        <strain evidence="1 2">2908</strain>
    </source>
</reference>
<evidence type="ECO:0000313" key="2">
    <source>
        <dbReference type="Proteomes" id="UP000183504"/>
    </source>
</evidence>
<dbReference type="Proteomes" id="UP000183504">
    <property type="component" value="Unassembled WGS sequence"/>
</dbReference>